<organism evidence="1 2">
    <name type="scientific">Penicillium thymicola</name>
    <dbReference type="NCBI Taxonomy" id="293382"/>
    <lineage>
        <taxon>Eukaryota</taxon>
        <taxon>Fungi</taxon>
        <taxon>Dikarya</taxon>
        <taxon>Ascomycota</taxon>
        <taxon>Pezizomycotina</taxon>
        <taxon>Eurotiomycetes</taxon>
        <taxon>Eurotiomycetidae</taxon>
        <taxon>Eurotiales</taxon>
        <taxon>Aspergillaceae</taxon>
        <taxon>Penicillium</taxon>
    </lineage>
</organism>
<dbReference type="AlphaFoldDB" id="A0AAI9X7P3"/>
<evidence type="ECO:0000313" key="2">
    <source>
        <dbReference type="Proteomes" id="UP001227192"/>
    </source>
</evidence>
<reference evidence="1" key="2">
    <citation type="journal article" date="2016" name="Fungal Biol.">
        <title>Ochratoxin A production by Penicillium thymicola.</title>
        <authorList>
            <person name="Nguyen H.D.T."/>
            <person name="McMullin D.R."/>
            <person name="Ponomareva E."/>
            <person name="Riley R."/>
            <person name="Pomraning K.R."/>
            <person name="Baker S.E."/>
            <person name="Seifert K.A."/>
        </authorList>
    </citation>
    <scope>NUCLEOTIDE SEQUENCE</scope>
    <source>
        <strain evidence="1">DAOM 180753</strain>
    </source>
</reference>
<dbReference type="EMBL" id="LACB01000189">
    <property type="protein sequence ID" value="KAJ9486837.1"/>
    <property type="molecule type" value="Genomic_DNA"/>
</dbReference>
<name>A0AAI9X7P3_PENTH</name>
<keyword evidence="2" id="KW-1185">Reference proteome</keyword>
<evidence type="ECO:0000313" key="1">
    <source>
        <dbReference type="EMBL" id="KAJ9486837.1"/>
    </source>
</evidence>
<dbReference type="Proteomes" id="UP001227192">
    <property type="component" value="Unassembled WGS sequence"/>
</dbReference>
<reference evidence="1" key="1">
    <citation type="submission" date="2015-06" db="EMBL/GenBank/DDBJ databases">
        <authorList>
            <person name="Nguyen H."/>
        </authorList>
    </citation>
    <scope>NUCLEOTIDE SEQUENCE</scope>
    <source>
        <strain evidence="1">DAOM 180753</strain>
    </source>
</reference>
<gene>
    <name evidence="1" type="ORF">VN97_g6505</name>
</gene>
<comment type="caution">
    <text evidence="1">The sequence shown here is derived from an EMBL/GenBank/DDBJ whole genome shotgun (WGS) entry which is preliminary data.</text>
</comment>
<sequence>MPRKLQALQCGSTFIDQTTDLLCCTQAVNEKKKEKEKEKFSGWSSAKGPFPSRFVVPMRKGGLYLGGTLVEDPLEELMVGMVMAQYGIVRHLPKPRQLHCASLLLSFYAITPRDGSV</sequence>
<accession>A0AAI9X7P3</accession>
<proteinExistence type="predicted"/>
<protein>
    <submittedName>
        <fullName evidence="1">Uncharacterized protein</fullName>
    </submittedName>
</protein>